<feature type="compositionally biased region" description="Polar residues" evidence="1">
    <location>
        <begin position="139"/>
        <end position="150"/>
    </location>
</feature>
<comment type="caution">
    <text evidence="2">The sequence shown here is derived from an EMBL/GenBank/DDBJ whole genome shotgun (WGS) entry which is preliminary data.</text>
</comment>
<dbReference type="EMBL" id="JASCZI010151042">
    <property type="protein sequence ID" value="MED6167552.1"/>
    <property type="molecule type" value="Genomic_DNA"/>
</dbReference>
<evidence type="ECO:0000256" key="1">
    <source>
        <dbReference type="SAM" id="MobiDB-lite"/>
    </source>
</evidence>
<gene>
    <name evidence="2" type="ORF">PIB30_003930</name>
</gene>
<feature type="region of interest" description="Disordered" evidence="1">
    <location>
        <begin position="124"/>
        <end position="150"/>
    </location>
</feature>
<evidence type="ECO:0000313" key="2">
    <source>
        <dbReference type="EMBL" id="MED6167552.1"/>
    </source>
</evidence>
<keyword evidence="3" id="KW-1185">Reference proteome</keyword>
<evidence type="ECO:0000313" key="3">
    <source>
        <dbReference type="Proteomes" id="UP001341840"/>
    </source>
</evidence>
<dbReference type="Proteomes" id="UP001341840">
    <property type="component" value="Unassembled WGS sequence"/>
</dbReference>
<organism evidence="2 3">
    <name type="scientific">Stylosanthes scabra</name>
    <dbReference type="NCBI Taxonomy" id="79078"/>
    <lineage>
        <taxon>Eukaryota</taxon>
        <taxon>Viridiplantae</taxon>
        <taxon>Streptophyta</taxon>
        <taxon>Embryophyta</taxon>
        <taxon>Tracheophyta</taxon>
        <taxon>Spermatophyta</taxon>
        <taxon>Magnoliopsida</taxon>
        <taxon>eudicotyledons</taxon>
        <taxon>Gunneridae</taxon>
        <taxon>Pentapetalae</taxon>
        <taxon>rosids</taxon>
        <taxon>fabids</taxon>
        <taxon>Fabales</taxon>
        <taxon>Fabaceae</taxon>
        <taxon>Papilionoideae</taxon>
        <taxon>50 kb inversion clade</taxon>
        <taxon>dalbergioids sensu lato</taxon>
        <taxon>Dalbergieae</taxon>
        <taxon>Pterocarpus clade</taxon>
        <taxon>Stylosanthes</taxon>
    </lineage>
</organism>
<name>A0ABU6V283_9FABA</name>
<feature type="compositionally biased region" description="Low complexity" evidence="1">
    <location>
        <begin position="128"/>
        <end position="138"/>
    </location>
</feature>
<protein>
    <submittedName>
        <fullName evidence="2">Uncharacterized protein</fullName>
    </submittedName>
</protein>
<proteinExistence type="predicted"/>
<accession>A0ABU6V283</accession>
<sequence length="238" mass="25845">MQQSKPVSTPMLSTQKLMANTGTPFDNPTLYRSIVGGSNMQPLQDLILLTLLTDLASSWQILALNTGWLLKEYSGIYQIGLQIQTTDDLPQASVYSLVQTLYPGSARSRTRSAEAPLRRNIAHSLLPSPKSSGSRTSSLNSDNPADSPQRSFVTIFQPSTSLIIRYPYSYDRASGRHSHETAAYASVKKVQGQTSASFEIVVVFYLTLTAPPSVTVCKTIVAVLKSLEAIVSFAGSKP</sequence>
<reference evidence="2 3" key="1">
    <citation type="journal article" date="2023" name="Plants (Basel)">
        <title>Bridging the Gap: Combining Genomics and Transcriptomics Approaches to Understand Stylosanthes scabra, an Orphan Legume from the Brazilian Caatinga.</title>
        <authorList>
            <person name="Ferreira-Neto J.R.C."/>
            <person name="da Silva M.D."/>
            <person name="Binneck E."/>
            <person name="de Melo N.F."/>
            <person name="da Silva R.H."/>
            <person name="de Melo A.L.T.M."/>
            <person name="Pandolfi V."/>
            <person name="Bustamante F.O."/>
            <person name="Brasileiro-Vidal A.C."/>
            <person name="Benko-Iseppon A.M."/>
        </authorList>
    </citation>
    <scope>NUCLEOTIDE SEQUENCE [LARGE SCALE GENOMIC DNA]</scope>
    <source>
        <tissue evidence="2">Leaves</tissue>
    </source>
</reference>